<protein>
    <submittedName>
        <fullName evidence="2">Uncharacterized protein</fullName>
    </submittedName>
</protein>
<name>A0A2S8J254_RHOOP</name>
<comment type="caution">
    <text evidence="2">The sequence shown here is derived from an EMBL/GenBank/DDBJ whole genome shotgun (WGS) entry which is preliminary data.</text>
</comment>
<evidence type="ECO:0000313" key="3">
    <source>
        <dbReference type="Proteomes" id="UP000239290"/>
    </source>
</evidence>
<dbReference type="AlphaFoldDB" id="A0A2S8J254"/>
<keyword evidence="1" id="KW-1133">Transmembrane helix</keyword>
<organism evidence="2 3">
    <name type="scientific">Rhodococcus opacus</name>
    <name type="common">Nocardia opaca</name>
    <dbReference type="NCBI Taxonomy" id="37919"/>
    <lineage>
        <taxon>Bacteria</taxon>
        <taxon>Bacillati</taxon>
        <taxon>Actinomycetota</taxon>
        <taxon>Actinomycetes</taxon>
        <taxon>Mycobacteriales</taxon>
        <taxon>Nocardiaceae</taxon>
        <taxon>Rhodococcus</taxon>
    </lineage>
</organism>
<reference evidence="3" key="1">
    <citation type="submission" date="2018-02" db="EMBL/GenBank/DDBJ databases">
        <title>Draft genome sequencing of Rhodococcus opacus KU647198.</title>
        <authorList>
            <person name="Zheng B.-X."/>
        </authorList>
    </citation>
    <scope>NUCLEOTIDE SEQUENCE [LARGE SCALE GENOMIC DNA]</scope>
    <source>
        <strain evidence="3">04-OD7</strain>
    </source>
</reference>
<sequence>MGLLLVVFGLLSMATGSWSGVVIVFGGVLLWLVGHWFFAFKFHGWRSPLAQRAFNSRFLCRLDPTRNWGIRTFSGD</sequence>
<proteinExistence type="predicted"/>
<dbReference type="EMBL" id="PUIO01000037">
    <property type="protein sequence ID" value="PQP21156.1"/>
    <property type="molecule type" value="Genomic_DNA"/>
</dbReference>
<accession>A0A2S8J254</accession>
<dbReference type="Proteomes" id="UP000239290">
    <property type="component" value="Unassembled WGS sequence"/>
</dbReference>
<gene>
    <name evidence="2" type="ORF">C5613_26710</name>
</gene>
<keyword evidence="1" id="KW-0472">Membrane</keyword>
<evidence type="ECO:0000313" key="2">
    <source>
        <dbReference type="EMBL" id="PQP21156.1"/>
    </source>
</evidence>
<evidence type="ECO:0000256" key="1">
    <source>
        <dbReference type="SAM" id="Phobius"/>
    </source>
</evidence>
<keyword evidence="1" id="KW-0812">Transmembrane</keyword>
<feature type="transmembrane region" description="Helical" evidence="1">
    <location>
        <begin position="24"/>
        <end position="42"/>
    </location>
</feature>